<dbReference type="Pfam" id="PF00326">
    <property type="entry name" value="Peptidase_S9"/>
    <property type="match status" value="1"/>
</dbReference>
<dbReference type="GO" id="GO:0006508">
    <property type="term" value="P:proteolysis"/>
    <property type="evidence" value="ECO:0007669"/>
    <property type="project" value="InterPro"/>
</dbReference>
<dbReference type="InParanoid" id="A0A1Y1WRR5"/>
<reference evidence="2 3" key="1">
    <citation type="submission" date="2016-07" db="EMBL/GenBank/DDBJ databases">
        <title>Pervasive Adenine N6-methylation of Active Genes in Fungi.</title>
        <authorList>
            <consortium name="DOE Joint Genome Institute"/>
            <person name="Mondo S.J."/>
            <person name="Dannebaum R.O."/>
            <person name="Kuo R.C."/>
            <person name="Labutti K."/>
            <person name="Haridas S."/>
            <person name="Kuo A."/>
            <person name="Salamov A."/>
            <person name="Ahrendt S.R."/>
            <person name="Lipzen A."/>
            <person name="Sullivan W."/>
            <person name="Andreopoulos W.B."/>
            <person name="Clum A."/>
            <person name="Lindquist E."/>
            <person name="Daum C."/>
            <person name="Ramamoorthy G.K."/>
            <person name="Gryganskyi A."/>
            <person name="Culley D."/>
            <person name="Magnuson J.K."/>
            <person name="James T.Y."/>
            <person name="O'Malley M.A."/>
            <person name="Stajich J.E."/>
            <person name="Spatafora J.W."/>
            <person name="Visel A."/>
            <person name="Grigoriev I.V."/>
        </authorList>
    </citation>
    <scope>NUCLEOTIDE SEQUENCE [LARGE SCALE GENOMIC DNA]</scope>
    <source>
        <strain evidence="2 3">CBS 931.73</strain>
    </source>
</reference>
<evidence type="ECO:0000313" key="2">
    <source>
        <dbReference type="EMBL" id="ORX76233.1"/>
    </source>
</evidence>
<proteinExistence type="predicted"/>
<sequence length="680" mass="76100">MSAEVRDYGSWESPISATLLASSSVAIYDVHVEPTTNTVFWVEGRPEEGGRAVLLLKRLEESLDENAVELTPHPFSPRTRVHEYGGGSFNVKENIVVFSNDLDFRLYKIDLNQPEKIIPVTPDDGSYRYADPTIHDSGKFLICVREEHKPLGEGREDVINTLVVVRLDLPEDVFNVTVLTQGHDFYSSPRVNPSDPTQLAYITWNLPFMPWDSTRLCTGVLAIDSDGEVTLSENKEIAGHNVLPESIGQPRFNNDGSLYFACDRTGFWNLYHYDKEQNIPELVLEKPMKAEFSVPEWLFNRSTFSILCSDATKIAAAYAVEGTFHIGIIDTKEKSLKELPTPFTIISNVRALRHPESNHDILIFTAGNPYHELSLVLYDVQAEKVIKTIIETGRVHIPESVISIPESITFPTENGQVAYGYYYPPKNDRFKGPDDQKPPLLTMSHSGPTSQTFSYFNLKILYWTSRGFAVVDVNYGGSTGYGREFRNRLKGSWGIVDVDDCCNAAKYLVDRGSVDPKRLSITGGFAGGYTTLCCLVFRPNVFKAGASYSGVSDLEMLVLGIHKFEAKYLDGLLGPYPEARAVYQKRSPLHHADQITSPCIFFQGLNDQIVPAKQAEIMVNALRNSKVPVAYVTFENDQHGLHVATNIIRSTEAQLWFFGKLFGFQPADKIKPVPVDNIDA</sequence>
<dbReference type="PANTHER" id="PTHR43056:SF5">
    <property type="entry name" value="PEPTIDASE S9 PROLYL OLIGOPEPTIDASE CATALYTIC DOMAIN-CONTAINING PROTEIN"/>
    <property type="match status" value="1"/>
</dbReference>
<dbReference type="InterPro" id="IPR050585">
    <property type="entry name" value="Xaa-Pro_dipeptidyl-ppase/CocE"/>
</dbReference>
<dbReference type="AlphaFoldDB" id="A0A1Y1WRR5"/>
<accession>A0A1Y1WRR5</accession>
<dbReference type="InterPro" id="IPR029058">
    <property type="entry name" value="AB_hydrolase_fold"/>
</dbReference>
<dbReference type="EMBL" id="MCFE01000955">
    <property type="protein sequence ID" value="ORX76233.1"/>
    <property type="molecule type" value="Genomic_DNA"/>
</dbReference>
<name>A0A1Y1WRR5_9FUNG</name>
<dbReference type="PANTHER" id="PTHR43056">
    <property type="entry name" value="PEPTIDASE S9 PROLYL OLIGOPEPTIDASE"/>
    <property type="match status" value="1"/>
</dbReference>
<evidence type="ECO:0000259" key="1">
    <source>
        <dbReference type="Pfam" id="PF00326"/>
    </source>
</evidence>
<keyword evidence="2" id="KW-0378">Hydrolase</keyword>
<dbReference type="OrthoDB" id="416344at2759"/>
<dbReference type="GO" id="GO:0008236">
    <property type="term" value="F:serine-type peptidase activity"/>
    <property type="evidence" value="ECO:0007669"/>
    <property type="project" value="InterPro"/>
</dbReference>
<dbReference type="SUPFAM" id="SSF82171">
    <property type="entry name" value="DPP6 N-terminal domain-like"/>
    <property type="match status" value="1"/>
</dbReference>
<comment type="caution">
    <text evidence="2">The sequence shown here is derived from an EMBL/GenBank/DDBJ whole genome shotgun (WGS) entry which is preliminary data.</text>
</comment>
<feature type="domain" description="Peptidase S9 prolyl oligopeptidase catalytic" evidence="1">
    <location>
        <begin position="456"/>
        <end position="663"/>
    </location>
</feature>
<dbReference type="InterPro" id="IPR001375">
    <property type="entry name" value="Peptidase_S9_cat"/>
</dbReference>
<keyword evidence="3" id="KW-1185">Reference proteome</keyword>
<dbReference type="SUPFAM" id="SSF53474">
    <property type="entry name" value="alpha/beta-Hydrolases"/>
    <property type="match status" value="1"/>
</dbReference>
<dbReference type="Gene3D" id="3.40.50.1820">
    <property type="entry name" value="alpha/beta hydrolase"/>
    <property type="match status" value="1"/>
</dbReference>
<dbReference type="STRING" id="1314790.A0A1Y1WRR5"/>
<organism evidence="2 3">
    <name type="scientific">Basidiobolus meristosporus CBS 931.73</name>
    <dbReference type="NCBI Taxonomy" id="1314790"/>
    <lineage>
        <taxon>Eukaryota</taxon>
        <taxon>Fungi</taxon>
        <taxon>Fungi incertae sedis</taxon>
        <taxon>Zoopagomycota</taxon>
        <taxon>Entomophthoromycotina</taxon>
        <taxon>Basidiobolomycetes</taxon>
        <taxon>Basidiobolales</taxon>
        <taxon>Basidiobolaceae</taxon>
        <taxon>Basidiobolus</taxon>
    </lineage>
</organism>
<gene>
    <name evidence="2" type="ORF">K493DRAFT_321597</name>
</gene>
<protein>
    <submittedName>
        <fullName evidence="2">Alpha/beta-hydrolase</fullName>
    </submittedName>
</protein>
<dbReference type="Proteomes" id="UP000193498">
    <property type="component" value="Unassembled WGS sequence"/>
</dbReference>
<evidence type="ECO:0000313" key="3">
    <source>
        <dbReference type="Proteomes" id="UP000193498"/>
    </source>
</evidence>